<keyword evidence="2" id="KW-1003">Cell membrane</keyword>
<dbReference type="PANTHER" id="PTHR38035">
    <property type="entry name" value="UPF0070 PROTEIN YFGM"/>
    <property type="match status" value="1"/>
</dbReference>
<evidence type="ECO:0000256" key="2">
    <source>
        <dbReference type="ARBA" id="ARBA00022475"/>
    </source>
</evidence>
<organism evidence="11 12">
    <name type="scientific">Candidatus Propionivibrio aalborgensis</name>
    <dbReference type="NCBI Taxonomy" id="1860101"/>
    <lineage>
        <taxon>Bacteria</taxon>
        <taxon>Pseudomonadati</taxon>
        <taxon>Pseudomonadota</taxon>
        <taxon>Betaproteobacteria</taxon>
        <taxon>Rhodocyclales</taxon>
        <taxon>Rhodocyclaceae</taxon>
        <taxon>Propionivibrio</taxon>
    </lineage>
</organism>
<protein>
    <recommendedName>
        <fullName evidence="8">Ancillary SecYEG translocon subunit</fullName>
    </recommendedName>
</protein>
<feature type="transmembrane region" description="Helical" evidence="9">
    <location>
        <begin position="25"/>
        <end position="46"/>
    </location>
</feature>
<evidence type="ECO:0000256" key="7">
    <source>
        <dbReference type="ARBA" id="ARBA00024197"/>
    </source>
</evidence>
<dbReference type="PIRSF" id="PIRSF006170">
    <property type="entry name" value="YfgM"/>
    <property type="match status" value="1"/>
</dbReference>
<evidence type="ECO:0000256" key="8">
    <source>
        <dbReference type="ARBA" id="ARBA00024235"/>
    </source>
</evidence>
<evidence type="ECO:0000256" key="1">
    <source>
        <dbReference type="ARBA" id="ARBA00004401"/>
    </source>
</evidence>
<dbReference type="Gene3D" id="1.25.40.10">
    <property type="entry name" value="Tetratricopeptide repeat domain"/>
    <property type="match status" value="1"/>
</dbReference>
<dbReference type="RefSeq" id="WP_186409946.1">
    <property type="nucleotide sequence ID" value="NZ_FLQY01000042.1"/>
</dbReference>
<evidence type="ECO:0000313" key="12">
    <source>
        <dbReference type="Proteomes" id="UP000199600"/>
    </source>
</evidence>
<dbReference type="SUPFAM" id="SSF48452">
    <property type="entry name" value="TPR-like"/>
    <property type="match status" value="1"/>
</dbReference>
<dbReference type="EMBL" id="FLQY01000042">
    <property type="protein sequence ID" value="SBT04815.1"/>
    <property type="molecule type" value="Genomic_DNA"/>
</dbReference>
<dbReference type="InterPro" id="IPR018704">
    <property type="entry name" value="SecYEG/CpoB_TPR"/>
</dbReference>
<keyword evidence="6" id="KW-0143">Chaperone</keyword>
<evidence type="ECO:0000256" key="9">
    <source>
        <dbReference type="SAM" id="Phobius"/>
    </source>
</evidence>
<evidence type="ECO:0000313" key="11">
    <source>
        <dbReference type="EMBL" id="SBT04815.1"/>
    </source>
</evidence>
<reference evidence="11 12" key="1">
    <citation type="submission" date="2016-06" db="EMBL/GenBank/DDBJ databases">
        <authorList>
            <person name="Kjaerup R.B."/>
            <person name="Dalgaard T.S."/>
            <person name="Juul-Madsen H.R."/>
        </authorList>
    </citation>
    <scope>NUCLEOTIDE SEQUENCE [LARGE SCALE GENOMIC DNA]</scope>
    <source>
        <strain evidence="11">2</strain>
    </source>
</reference>
<evidence type="ECO:0000256" key="4">
    <source>
        <dbReference type="ARBA" id="ARBA00022989"/>
    </source>
</evidence>
<evidence type="ECO:0000256" key="3">
    <source>
        <dbReference type="ARBA" id="ARBA00022692"/>
    </source>
</evidence>
<sequence>MATYDLEEQEQLAEIKVWWKQYGNLVINVFTAVMLAVSAWMGWNWYQRSQSAQASMVFNVLQKAVQDKDSQRTKAASGELLDKFGKSTYASLGALTAAKEMVDAGDVKTAKLQLQWVVEHAEGELRDLARLRLATVLLDEKEYDQALKQLDGNVSPGFAALFADNRGDVLSAQGKKAEALEAYKVALARLDNSDAKGAKSAQDRQSPSNTVYRELLQQKLDSLGGGKQ</sequence>
<keyword evidence="12" id="KW-1185">Reference proteome</keyword>
<dbReference type="Pfam" id="PF09976">
    <property type="entry name" value="TPR_21"/>
    <property type="match status" value="1"/>
</dbReference>
<comment type="similarity">
    <text evidence="7">Belongs to the YfgM family.</text>
</comment>
<proteinExistence type="inferred from homology"/>
<name>A0A1A8XI37_9RHOO</name>
<evidence type="ECO:0000259" key="10">
    <source>
        <dbReference type="Pfam" id="PF09976"/>
    </source>
</evidence>
<dbReference type="GO" id="GO:0044877">
    <property type="term" value="F:protein-containing complex binding"/>
    <property type="evidence" value="ECO:0007669"/>
    <property type="project" value="InterPro"/>
</dbReference>
<gene>
    <name evidence="11" type="ORF">PROAA_1360006</name>
</gene>
<keyword evidence="4 9" id="KW-1133">Transmembrane helix</keyword>
<feature type="domain" description="Ancillary SecYEG translocon subunit/Cell division coordinator CpoB TPR" evidence="10">
    <location>
        <begin position="16"/>
        <end position="224"/>
    </location>
</feature>
<dbReference type="InterPro" id="IPR011990">
    <property type="entry name" value="TPR-like_helical_dom_sf"/>
</dbReference>
<evidence type="ECO:0000256" key="5">
    <source>
        <dbReference type="ARBA" id="ARBA00023136"/>
    </source>
</evidence>
<comment type="subcellular location">
    <subcellularLocation>
        <location evidence="1">Cell membrane</location>
        <topology evidence="1">Single-pass type II membrane protein</topology>
    </subcellularLocation>
</comment>
<dbReference type="InterPro" id="IPR026039">
    <property type="entry name" value="YfgM"/>
</dbReference>
<dbReference type="AlphaFoldDB" id="A0A1A8XI37"/>
<keyword evidence="5 9" id="KW-0472">Membrane</keyword>
<keyword evidence="3 9" id="KW-0812">Transmembrane</keyword>
<dbReference type="GO" id="GO:0005886">
    <property type="term" value="C:plasma membrane"/>
    <property type="evidence" value="ECO:0007669"/>
    <property type="project" value="UniProtKB-SubCell"/>
</dbReference>
<dbReference type="PANTHER" id="PTHR38035:SF1">
    <property type="entry name" value="ANCILLARY SECYEG TRANSLOCON SUBUNIT"/>
    <property type="match status" value="1"/>
</dbReference>
<evidence type="ECO:0000256" key="6">
    <source>
        <dbReference type="ARBA" id="ARBA00023186"/>
    </source>
</evidence>
<accession>A0A1A8XI37</accession>
<dbReference type="Proteomes" id="UP000199600">
    <property type="component" value="Unassembled WGS sequence"/>
</dbReference>